<accession>A0ABU2P2C1</accession>
<evidence type="ECO:0008006" key="4">
    <source>
        <dbReference type="Google" id="ProtNLM"/>
    </source>
</evidence>
<dbReference type="Proteomes" id="UP001183414">
    <property type="component" value="Unassembled WGS sequence"/>
</dbReference>
<keyword evidence="3" id="KW-1185">Reference proteome</keyword>
<comment type="caution">
    <text evidence="2">The sequence shown here is derived from an EMBL/GenBank/DDBJ whole genome shotgun (WGS) entry which is preliminary data.</text>
</comment>
<dbReference type="RefSeq" id="WP_311675919.1">
    <property type="nucleotide sequence ID" value="NZ_JAVREQ010000034.1"/>
</dbReference>
<organism evidence="2 3">
    <name type="scientific">Streptomyces hazeniae</name>
    <dbReference type="NCBI Taxonomy" id="3075538"/>
    <lineage>
        <taxon>Bacteria</taxon>
        <taxon>Bacillati</taxon>
        <taxon>Actinomycetota</taxon>
        <taxon>Actinomycetes</taxon>
        <taxon>Kitasatosporales</taxon>
        <taxon>Streptomycetaceae</taxon>
        <taxon>Streptomyces</taxon>
    </lineage>
</organism>
<proteinExistence type="predicted"/>
<evidence type="ECO:0000256" key="1">
    <source>
        <dbReference type="SAM" id="MobiDB-lite"/>
    </source>
</evidence>
<protein>
    <recommendedName>
        <fullName evidence="4">Excreted virulence factor EspC (Type VII ESX diderm)</fullName>
    </recommendedName>
</protein>
<dbReference type="EMBL" id="JAVREQ010000034">
    <property type="protein sequence ID" value="MDT0382322.1"/>
    <property type="molecule type" value="Genomic_DNA"/>
</dbReference>
<evidence type="ECO:0000313" key="3">
    <source>
        <dbReference type="Proteomes" id="UP001183414"/>
    </source>
</evidence>
<name>A0ABU2P2C1_9ACTN</name>
<evidence type="ECO:0000313" key="2">
    <source>
        <dbReference type="EMBL" id="MDT0382322.1"/>
    </source>
</evidence>
<feature type="region of interest" description="Disordered" evidence="1">
    <location>
        <begin position="76"/>
        <end position="110"/>
    </location>
</feature>
<reference evidence="3" key="1">
    <citation type="submission" date="2023-07" db="EMBL/GenBank/DDBJ databases">
        <title>30 novel species of actinomycetes from the DSMZ collection.</title>
        <authorList>
            <person name="Nouioui I."/>
        </authorList>
    </citation>
    <scope>NUCLEOTIDE SEQUENCE [LARGE SCALE GENOMIC DNA]</scope>
    <source>
        <strain evidence="3">DSM 42041</strain>
    </source>
</reference>
<sequence>MAEWTLQLERARTAAEFQAIAEAVLGDGRSALGALHQFLECAAEWCDKHEPDLAARYRSGASELAQLGAQLADLGEDHLARTYAPTPQARPGQVPPPPPQSPAAGRNRSR</sequence>
<gene>
    <name evidence="2" type="ORF">RM572_26540</name>
</gene>